<dbReference type="RefSeq" id="WP_020834037.1">
    <property type="nucleotide sequence ID" value="NC_021846.1"/>
</dbReference>
<keyword evidence="8" id="KW-0175">Coiled coil</keyword>
<dbReference type="Gene3D" id="1.20.58.80">
    <property type="entry name" value="Phosphotransferase system, lactose/cellobiose-type IIA subunit"/>
    <property type="match status" value="1"/>
</dbReference>
<evidence type="ECO:0000256" key="5">
    <source>
        <dbReference type="PIRSR" id="PIRSR000699-1"/>
    </source>
</evidence>
<dbReference type="STRING" id="1276220.STAIW_v1c02270"/>
<organism evidence="9 10">
    <name type="scientific">Spiroplasma taiwanense CT-1</name>
    <dbReference type="NCBI Taxonomy" id="1276220"/>
    <lineage>
        <taxon>Bacteria</taxon>
        <taxon>Bacillati</taxon>
        <taxon>Mycoplasmatota</taxon>
        <taxon>Mollicutes</taxon>
        <taxon>Entomoplasmatales</taxon>
        <taxon>Spiroplasmataceae</taxon>
        <taxon>Spiroplasma</taxon>
    </lineage>
</organism>
<feature type="coiled-coil region" evidence="8">
    <location>
        <begin position="29"/>
        <end position="56"/>
    </location>
</feature>
<evidence type="ECO:0000256" key="1">
    <source>
        <dbReference type="ARBA" id="ARBA00022448"/>
    </source>
</evidence>
<evidence type="ECO:0000256" key="8">
    <source>
        <dbReference type="SAM" id="Coils"/>
    </source>
</evidence>
<evidence type="ECO:0000256" key="4">
    <source>
        <dbReference type="ARBA" id="ARBA00022683"/>
    </source>
</evidence>
<evidence type="ECO:0000256" key="7">
    <source>
        <dbReference type="PROSITE-ProRule" id="PRU00418"/>
    </source>
</evidence>
<dbReference type="AlphaFoldDB" id="S5MAV4"/>
<dbReference type="eggNOG" id="COG1447">
    <property type="taxonomic scope" value="Bacteria"/>
</dbReference>
<dbReference type="Pfam" id="PF02255">
    <property type="entry name" value="PTS_IIA"/>
    <property type="match status" value="1"/>
</dbReference>
<dbReference type="InterPro" id="IPR036542">
    <property type="entry name" value="PTS_IIA_lac/cel_sf"/>
</dbReference>
<name>S5MAV4_9MOLU</name>
<keyword evidence="2" id="KW-0762">Sugar transport</keyword>
<dbReference type="PANTHER" id="PTHR34382">
    <property type="entry name" value="PTS SYSTEM N,N'-DIACETYLCHITOBIOSE-SPECIFIC EIIA COMPONENT"/>
    <property type="match status" value="1"/>
</dbReference>
<comment type="cofactor">
    <cofactor evidence="6">
        <name>Mg(2+)</name>
        <dbReference type="ChEBI" id="CHEBI:18420"/>
    </cofactor>
    <text evidence="6">Binds 1 Mg(2+) ion per trimer.</text>
</comment>
<dbReference type="Proteomes" id="UP000014984">
    <property type="component" value="Chromosome"/>
</dbReference>
<dbReference type="GO" id="GO:0046872">
    <property type="term" value="F:metal ion binding"/>
    <property type="evidence" value="ECO:0007669"/>
    <property type="project" value="UniProtKB-KW"/>
</dbReference>
<gene>
    <name evidence="9" type="primary">celC</name>
    <name evidence="9" type="ORF">STAIW_v1c02270</name>
</gene>
<proteinExistence type="predicted"/>
<dbReference type="PATRIC" id="fig|1276220.3.peg.230"/>
<sequence>MEKINLEEVSMFIISSAGIAKSNAILAIKAAKKLEFEKAEELLKIAEQEMINAHHAHFEVVSREATGKQLDFKLLFVHAEDQFLTTQAMIDLSKEMIEMYKIVHKK</sequence>
<evidence type="ECO:0000256" key="6">
    <source>
        <dbReference type="PIRSR" id="PIRSR000699-2"/>
    </source>
</evidence>
<dbReference type="InterPro" id="IPR003188">
    <property type="entry name" value="PTS_IIA_lac/cel"/>
</dbReference>
<feature type="active site" description="Tele-phosphohistidine intermediate" evidence="5">
    <location>
        <position position="78"/>
    </location>
</feature>
<dbReference type="SUPFAM" id="SSF46973">
    <property type="entry name" value="Enzyme IIa from lactose specific PTS, IIa-lac"/>
    <property type="match status" value="1"/>
</dbReference>
<dbReference type="CDD" id="cd00215">
    <property type="entry name" value="PTS_IIA_lac"/>
    <property type="match status" value="1"/>
</dbReference>
<dbReference type="EMBL" id="CP005074">
    <property type="protein sequence ID" value="AGR40898.1"/>
    <property type="molecule type" value="Genomic_DNA"/>
</dbReference>
<dbReference type="PANTHER" id="PTHR34382:SF7">
    <property type="entry name" value="PTS SYSTEM N,N'-DIACETYLCHITOBIOSE-SPECIFIC EIIA COMPONENT"/>
    <property type="match status" value="1"/>
</dbReference>
<reference evidence="9 10" key="1">
    <citation type="journal article" date="2013" name="Genome Biol. Evol.">
        <title>Comparison of metabolic capacities and inference of gene content evolution in mosquito-associated Spiroplasma diminutum and S. taiwanense.</title>
        <authorList>
            <person name="Lo W.S."/>
            <person name="Ku C."/>
            <person name="Chen L.L."/>
            <person name="Chang T.H."/>
            <person name="Kuo C.H."/>
        </authorList>
    </citation>
    <scope>NUCLEOTIDE SEQUENCE [LARGE SCALE GENOMIC DNA]</scope>
    <source>
        <strain evidence="9">CT-1</strain>
    </source>
</reference>
<evidence type="ECO:0000313" key="9">
    <source>
        <dbReference type="EMBL" id="AGR40898.1"/>
    </source>
</evidence>
<dbReference type="GO" id="GO:0009401">
    <property type="term" value="P:phosphoenolpyruvate-dependent sugar phosphotransferase system"/>
    <property type="evidence" value="ECO:0007669"/>
    <property type="project" value="UniProtKB-KW"/>
</dbReference>
<keyword evidence="6" id="KW-0460">Magnesium</keyword>
<dbReference type="HOGENOM" id="CLU_152490_1_0_14"/>
<evidence type="ECO:0000256" key="3">
    <source>
        <dbReference type="ARBA" id="ARBA00022679"/>
    </source>
</evidence>
<evidence type="ECO:0000313" key="10">
    <source>
        <dbReference type="Proteomes" id="UP000014984"/>
    </source>
</evidence>
<keyword evidence="6" id="KW-0479">Metal-binding</keyword>
<dbReference type="PIRSF" id="PIRSF000699">
    <property type="entry name" value="PTS_IILac_III"/>
    <property type="match status" value="1"/>
</dbReference>
<protein>
    <submittedName>
        <fullName evidence="9">PTS system cellobiose-specific IIA component</fullName>
    </submittedName>
</protein>
<feature type="binding site" evidence="6">
    <location>
        <position position="81"/>
    </location>
    <ligand>
        <name>Mg(2+)</name>
        <dbReference type="ChEBI" id="CHEBI:18420"/>
        <note>ligand shared between all trimeric partners</note>
    </ligand>
</feature>
<keyword evidence="3" id="KW-0808">Transferase</keyword>
<accession>S5MAV4</accession>
<dbReference type="GO" id="GO:0016740">
    <property type="term" value="F:transferase activity"/>
    <property type="evidence" value="ECO:0007669"/>
    <property type="project" value="UniProtKB-KW"/>
</dbReference>
<keyword evidence="1" id="KW-0813">Transport</keyword>
<dbReference type="PROSITE" id="PS51095">
    <property type="entry name" value="PTS_EIIA_TYPE_3"/>
    <property type="match status" value="1"/>
</dbReference>
<dbReference type="KEGG" id="stai:STAIW_v1c02270"/>
<dbReference type="OrthoDB" id="389577at2"/>
<evidence type="ECO:0000256" key="2">
    <source>
        <dbReference type="ARBA" id="ARBA00022597"/>
    </source>
</evidence>
<keyword evidence="10" id="KW-1185">Reference proteome</keyword>
<keyword evidence="4" id="KW-0598">Phosphotransferase system</keyword>
<feature type="modified residue" description="Phosphohistidine; by HPr" evidence="7">
    <location>
        <position position="78"/>
    </location>
</feature>